<dbReference type="OrthoDB" id="408631at2759"/>
<dbReference type="EC" id="3.1.1.-" evidence="4"/>
<dbReference type="Proteomes" id="UP000076761">
    <property type="component" value="Unassembled WGS sequence"/>
</dbReference>
<accession>A0A165QEH8</accession>
<feature type="domain" description="Carboxylesterase type B" evidence="5">
    <location>
        <begin position="35"/>
        <end position="502"/>
    </location>
</feature>
<dbReference type="Pfam" id="PF00135">
    <property type="entry name" value="COesterase"/>
    <property type="match status" value="1"/>
</dbReference>
<dbReference type="InterPro" id="IPR050309">
    <property type="entry name" value="Type-B_Carboxylest/Lipase"/>
</dbReference>
<dbReference type="InterPro" id="IPR002018">
    <property type="entry name" value="CarbesteraseB"/>
</dbReference>
<keyword evidence="7" id="KW-1185">Reference proteome</keyword>
<dbReference type="SUPFAM" id="SSF53474">
    <property type="entry name" value="alpha/beta-Hydrolases"/>
    <property type="match status" value="1"/>
</dbReference>
<evidence type="ECO:0000313" key="7">
    <source>
        <dbReference type="Proteomes" id="UP000076761"/>
    </source>
</evidence>
<dbReference type="PANTHER" id="PTHR11559">
    <property type="entry name" value="CARBOXYLESTERASE"/>
    <property type="match status" value="1"/>
</dbReference>
<dbReference type="InterPro" id="IPR029058">
    <property type="entry name" value="AB_hydrolase_fold"/>
</dbReference>
<dbReference type="STRING" id="1314782.A0A165QEH8"/>
<name>A0A165QEH8_9AGAM</name>
<dbReference type="Gene3D" id="3.40.50.1820">
    <property type="entry name" value="alpha/beta hydrolase"/>
    <property type="match status" value="1"/>
</dbReference>
<keyword evidence="4" id="KW-0732">Signal</keyword>
<gene>
    <name evidence="6" type="ORF">NEOLEDRAFT_1138254</name>
</gene>
<evidence type="ECO:0000256" key="3">
    <source>
        <dbReference type="ARBA" id="ARBA00022801"/>
    </source>
</evidence>
<organism evidence="6 7">
    <name type="scientific">Neolentinus lepideus HHB14362 ss-1</name>
    <dbReference type="NCBI Taxonomy" id="1314782"/>
    <lineage>
        <taxon>Eukaryota</taxon>
        <taxon>Fungi</taxon>
        <taxon>Dikarya</taxon>
        <taxon>Basidiomycota</taxon>
        <taxon>Agaricomycotina</taxon>
        <taxon>Agaricomycetes</taxon>
        <taxon>Gloeophyllales</taxon>
        <taxon>Gloeophyllaceae</taxon>
        <taxon>Neolentinus</taxon>
    </lineage>
</organism>
<dbReference type="AlphaFoldDB" id="A0A165QEH8"/>
<evidence type="ECO:0000256" key="1">
    <source>
        <dbReference type="ARBA" id="ARBA00005964"/>
    </source>
</evidence>
<evidence type="ECO:0000256" key="2">
    <source>
        <dbReference type="ARBA" id="ARBA00010515"/>
    </source>
</evidence>
<dbReference type="InParanoid" id="A0A165QEH8"/>
<reference evidence="6 7" key="1">
    <citation type="journal article" date="2016" name="Mol. Biol. Evol.">
        <title>Comparative Genomics of Early-Diverging Mushroom-Forming Fungi Provides Insights into the Origins of Lignocellulose Decay Capabilities.</title>
        <authorList>
            <person name="Nagy L.G."/>
            <person name="Riley R."/>
            <person name="Tritt A."/>
            <person name="Adam C."/>
            <person name="Daum C."/>
            <person name="Floudas D."/>
            <person name="Sun H."/>
            <person name="Yadav J.S."/>
            <person name="Pangilinan J."/>
            <person name="Larsson K.H."/>
            <person name="Matsuura K."/>
            <person name="Barry K."/>
            <person name="Labutti K."/>
            <person name="Kuo R."/>
            <person name="Ohm R.A."/>
            <person name="Bhattacharya S.S."/>
            <person name="Shirouzu T."/>
            <person name="Yoshinaga Y."/>
            <person name="Martin F.M."/>
            <person name="Grigoriev I.V."/>
            <person name="Hibbett D.S."/>
        </authorList>
    </citation>
    <scope>NUCLEOTIDE SEQUENCE [LARGE SCALE GENOMIC DNA]</scope>
    <source>
        <strain evidence="6 7">HHB14362 ss-1</strain>
    </source>
</reference>
<dbReference type="PROSITE" id="PS01173">
    <property type="entry name" value="LIPASE_GDXG_HIS"/>
    <property type="match status" value="1"/>
</dbReference>
<evidence type="ECO:0000259" key="5">
    <source>
        <dbReference type="Pfam" id="PF00135"/>
    </source>
</evidence>
<dbReference type="InterPro" id="IPR019826">
    <property type="entry name" value="Carboxylesterase_B_AS"/>
</dbReference>
<evidence type="ECO:0000313" key="6">
    <source>
        <dbReference type="EMBL" id="KZT22324.1"/>
    </source>
</evidence>
<protein>
    <recommendedName>
        <fullName evidence="4">Carboxylic ester hydrolase</fullName>
        <ecNumber evidence="4">3.1.1.-</ecNumber>
    </recommendedName>
</protein>
<dbReference type="GO" id="GO:0016787">
    <property type="term" value="F:hydrolase activity"/>
    <property type="evidence" value="ECO:0007669"/>
    <property type="project" value="UniProtKB-KW"/>
</dbReference>
<comment type="similarity">
    <text evidence="2">Belongs to the 'GDXG' lipolytic enzyme family.</text>
</comment>
<evidence type="ECO:0000256" key="4">
    <source>
        <dbReference type="RuleBase" id="RU361235"/>
    </source>
</evidence>
<sequence length="540" mass="59040">MWLPYNTPFFLALGSSVLAPDTVLDPVVDLGYVSYRGNQSNVNTVAFLGIAYAEPPTGELRWRAPVELNTTRITEISEGHVVDATAYPEPCIQGTTGSGDPGGAGSEDCLKVNVYAPSNATAGSNLPVLVYIHGGGYTYGTTASFPFDHWVEQSPNVVVVAPYYRLDSFGFLSHPDFADGSLGDFNVGFQDQIQALKWIKNHIHAFGGDPSKVTINGHSAGGGSVELHLVANEGEKLFSAAIAQSVYRSPMASPEQSIPLFQYYADHAGCACGSTEDQMKCLRNTNVSDLARAQDAAYYDLSGYHFFLPVLDGDIFKDYPTKSIIRGEFARVPLIVGATSNETVFISSDVAESLSQVYPSLNDFDLEGVRQVYSPTQYDSEAQRIRDAMGESVVRCAREVLGSAFSVLSNTWTYRYNQPNPTVPSKAVEHSAENWMMFRGVHIGFNGTSEFTTQTPAELAFASELIAYWLSFVRSGNPNTYKLDSSPHWSQYSVTNRTRIVLQQGSENLLSTTGSYMEFEPAEESLRCAFVASKAEHEQN</sequence>
<dbReference type="PROSITE" id="PS00122">
    <property type="entry name" value="CARBOXYLESTERASE_B_1"/>
    <property type="match status" value="1"/>
</dbReference>
<comment type="similarity">
    <text evidence="1 4">Belongs to the type-B carboxylesterase/lipase family.</text>
</comment>
<dbReference type="ESTHER" id="9homo-a0a165qeh8">
    <property type="family name" value="Fungal_carboxylesterase_lipase"/>
</dbReference>
<feature type="chain" id="PRO_5007748535" description="Carboxylic ester hydrolase" evidence="4">
    <location>
        <begin position="20"/>
        <end position="540"/>
    </location>
</feature>
<feature type="signal peptide" evidence="4">
    <location>
        <begin position="1"/>
        <end position="19"/>
    </location>
</feature>
<dbReference type="EMBL" id="KV425597">
    <property type="protein sequence ID" value="KZT22324.1"/>
    <property type="molecule type" value="Genomic_DNA"/>
</dbReference>
<keyword evidence="3 4" id="KW-0378">Hydrolase</keyword>
<proteinExistence type="inferred from homology"/>
<dbReference type="InterPro" id="IPR002168">
    <property type="entry name" value="Lipase_GDXG_HIS_AS"/>
</dbReference>